<dbReference type="EMBL" id="LNAL01000005">
    <property type="protein sequence ID" value="KUG09094.1"/>
    <property type="molecule type" value="Genomic_DNA"/>
</dbReference>
<organism evidence="1 2">
    <name type="scientific">Solirubrum puertoriconensis</name>
    <dbReference type="NCBI Taxonomy" id="1751427"/>
    <lineage>
        <taxon>Bacteria</taxon>
        <taxon>Pseudomonadati</taxon>
        <taxon>Bacteroidota</taxon>
        <taxon>Cytophagia</taxon>
        <taxon>Cytophagales</taxon>
    </lineage>
</organism>
<dbReference type="Gene3D" id="1.10.8.1050">
    <property type="entry name" value="Antitoxin VbhA-like"/>
    <property type="match status" value="1"/>
</dbReference>
<evidence type="ECO:0000313" key="1">
    <source>
        <dbReference type="EMBL" id="KUG09094.1"/>
    </source>
</evidence>
<dbReference type="Proteomes" id="UP000054223">
    <property type="component" value="Unassembled WGS sequence"/>
</dbReference>
<gene>
    <name evidence="1" type="ORF">ASU33_19945</name>
</gene>
<keyword evidence="2" id="KW-1185">Reference proteome</keyword>
<comment type="caution">
    <text evidence="1">The sequence shown here is derived from an EMBL/GenBank/DDBJ whole genome shotgun (WGS) entry which is preliminary data.</text>
</comment>
<proteinExistence type="predicted"/>
<accession>A0A9X0L5Y3</accession>
<dbReference type="AlphaFoldDB" id="A0A9X0L5Y3"/>
<dbReference type="InterPro" id="IPR043038">
    <property type="entry name" value="VbhA_sf"/>
</dbReference>
<protein>
    <submittedName>
        <fullName evidence="1">Uncharacterized protein</fullName>
    </submittedName>
</protein>
<reference evidence="1 2" key="1">
    <citation type="submission" date="2015-11" db="EMBL/GenBank/DDBJ databases">
        <title>Solirubrum puertoriconensis gen. nov. an environmental bacteria isolated in Puerto Rico.</title>
        <authorList>
            <person name="Cuebas-Irizarry M.F."/>
            <person name="Montalvo-Rodriguez R."/>
        </authorList>
    </citation>
    <scope>NUCLEOTIDE SEQUENCE [LARGE SCALE GENOMIC DNA]</scope>
    <source>
        <strain evidence="1 2">MC1A</strain>
    </source>
</reference>
<sequence>MEELAARQRRQSHAEWGLAVAALGGALPTIHVLEELQRYIDGDLSLAELARLPNAYPADKPVAEAVVRRHQLAEFQVPDANAA</sequence>
<evidence type="ECO:0000313" key="2">
    <source>
        <dbReference type="Proteomes" id="UP000054223"/>
    </source>
</evidence>
<name>A0A9X0L5Y3_SOLP1</name>